<evidence type="ECO:0000256" key="4">
    <source>
        <dbReference type="SAM" id="Phobius"/>
    </source>
</evidence>
<feature type="transmembrane region" description="Helical" evidence="4">
    <location>
        <begin position="318"/>
        <end position="339"/>
    </location>
</feature>
<sequence length="910" mass="100280">NTHTHKMARIIITLSTPLFFFFLFSLLFHQTVSQPEHMVTFCNPSDNFTRTSSYEANRDLLLSSLRDSSSLGTYSNATVGRGPNKVHGTFLCRGDTTAASCSDCVQTAIVEIATNCSLNKAAVTYYEECMVRYSNVSFFSVLEVRPSIVRYSLRSAPNSDTFNETLADKFIQLILNVSSSSLVPYFVEDQERVTQVEGSYEFESMVQCSPGLDRFNCTVCLRFALLRVSTCCGSPSSALIFTPKCLLRYQTSALSSPPPLSPSPPPPLSLPPPPPSPALFSPPPTLSQPPPPPLVFTRPQDVPSLSGSFSNVIKGNEIFGRMAITMAALVFALSVYHLCLEHTHTNKMARIIITLSTPLFFFFILSLLSYQTVSYGANRDLLLSSLRDSSSLGTYSNATVGRSPNKFHGMFLCRGDTTAASCSDCVQTAIVEIATNCSLNKAAVTYYQECMVRYSNVSFFSVLEVRPSIVLYSLRSAPNSNTFNETLADKFNQLILNISSSSLVPYFVEDQERVTQAEGSYEFESMVQCSPDLDRFNCTVCLRFALLRVSTCCGSPSSALIFTPKCLLRYQTSALPSPPLSPPPLSLPPPPPLPPPPALFSPPPTLSQPPPPLLFRRPQDVPSLSGSFSFNVIKGSDLGGDRLASETLVLTSKKFEGFLHRKRNIRENCYNNGSFDSVQMLTDCNQLSDNFTRTSSYRSNRDSLLSTLRDRSSLESYSNVTVGPSPNTVYGMFLCRGDINRTSCSNCIHAATLSVAETCNSHKGASIFYDECIVQYSNVSFFTLVEDAPAIRRYSPSSYLGSSDFFNQTLPGKIYELILRAFSSSLSSPIPYFAEDREHVTQLEGSYDLEALVQCSPDLDPRNCTECLRLAVEDFFECCSHARLAQIIFPKCLVMYNVSALQPSLGVING</sequence>
<feature type="signal peptide" evidence="5">
    <location>
        <begin position="1"/>
        <end position="33"/>
    </location>
</feature>
<keyword evidence="1 5" id="KW-0732">Signal</keyword>
<evidence type="ECO:0000256" key="3">
    <source>
        <dbReference type="SAM" id="MobiDB-lite"/>
    </source>
</evidence>
<keyword evidence="8" id="KW-1185">Reference proteome</keyword>
<keyword evidence="4" id="KW-0472">Membrane</keyword>
<dbReference type="PANTHER" id="PTHR32099:SF41">
    <property type="entry name" value="CYSTEINE-RICH REPEAT SECRETORY PROTEIN 4-RELATED"/>
    <property type="match status" value="1"/>
</dbReference>
<accession>A0ABQ7XMQ0</accession>
<feature type="region of interest" description="Disordered" evidence="3">
    <location>
        <begin position="256"/>
        <end position="294"/>
    </location>
</feature>
<dbReference type="InterPro" id="IPR038408">
    <property type="entry name" value="GNK2_sf"/>
</dbReference>
<evidence type="ECO:0000256" key="5">
    <source>
        <dbReference type="SAM" id="SignalP"/>
    </source>
</evidence>
<comment type="caution">
    <text evidence="7">The sequence shown here is derived from an EMBL/GenBank/DDBJ whole genome shotgun (WGS) entry which is preliminary data.</text>
</comment>
<feature type="transmembrane region" description="Helical" evidence="4">
    <location>
        <begin position="351"/>
        <end position="370"/>
    </location>
</feature>
<feature type="domain" description="Gnk2-homologous" evidence="6">
    <location>
        <begin position="679"/>
        <end position="781"/>
    </location>
</feature>
<evidence type="ECO:0000313" key="7">
    <source>
        <dbReference type="EMBL" id="KAH0857221.1"/>
    </source>
</evidence>
<dbReference type="Proteomes" id="UP000824890">
    <property type="component" value="Unassembled WGS sequence"/>
</dbReference>
<dbReference type="EMBL" id="JAGKQM010000019">
    <property type="protein sequence ID" value="KAH0857221.1"/>
    <property type="molecule type" value="Genomic_DNA"/>
</dbReference>
<name>A0ABQ7XMQ0_BRANA</name>
<feature type="region of interest" description="Disordered" evidence="3">
    <location>
        <begin position="578"/>
        <end position="611"/>
    </location>
</feature>
<gene>
    <name evidence="7" type="ORF">HID58_085482</name>
</gene>
<keyword evidence="4" id="KW-1133">Transmembrane helix</keyword>
<dbReference type="PANTHER" id="PTHR32099">
    <property type="entry name" value="CYSTEINE-RICH REPEAT SECRETORY PROTEIN"/>
    <property type="match status" value="1"/>
</dbReference>
<dbReference type="Pfam" id="PF01657">
    <property type="entry name" value="Stress-antifung"/>
    <property type="match status" value="5"/>
</dbReference>
<dbReference type="InterPro" id="IPR002902">
    <property type="entry name" value="GNK2"/>
</dbReference>
<feature type="domain" description="Gnk2-homologous" evidence="6">
    <location>
        <begin position="465"/>
        <end position="575"/>
    </location>
</feature>
<evidence type="ECO:0000256" key="2">
    <source>
        <dbReference type="ARBA" id="ARBA00022737"/>
    </source>
</evidence>
<protein>
    <recommendedName>
        <fullName evidence="6">Gnk2-homologous domain-containing protein</fullName>
    </recommendedName>
</protein>
<keyword evidence="2" id="KW-0677">Repeat</keyword>
<dbReference type="Gene3D" id="3.30.430.20">
    <property type="entry name" value="Gnk2 domain, C-X8-C-X2-C motif"/>
    <property type="match status" value="6"/>
</dbReference>
<evidence type="ECO:0000313" key="8">
    <source>
        <dbReference type="Proteomes" id="UP000824890"/>
    </source>
</evidence>
<reference evidence="7 8" key="1">
    <citation type="submission" date="2021-05" db="EMBL/GenBank/DDBJ databases">
        <title>Genome Assembly of Synthetic Allotetraploid Brassica napus Reveals Homoeologous Exchanges between Subgenomes.</title>
        <authorList>
            <person name="Davis J.T."/>
        </authorList>
    </citation>
    <scope>NUCLEOTIDE SEQUENCE [LARGE SCALE GENOMIC DNA]</scope>
    <source>
        <strain evidence="8">cv. Da-Ae</strain>
        <tissue evidence="7">Seedling</tissue>
    </source>
</reference>
<feature type="chain" id="PRO_5046027313" description="Gnk2-homologous domain-containing protein" evidence="5">
    <location>
        <begin position="34"/>
        <end position="910"/>
    </location>
</feature>
<feature type="non-terminal residue" evidence="7">
    <location>
        <position position="1"/>
    </location>
</feature>
<organism evidence="7 8">
    <name type="scientific">Brassica napus</name>
    <name type="common">Rape</name>
    <dbReference type="NCBI Taxonomy" id="3708"/>
    <lineage>
        <taxon>Eukaryota</taxon>
        <taxon>Viridiplantae</taxon>
        <taxon>Streptophyta</taxon>
        <taxon>Embryophyta</taxon>
        <taxon>Tracheophyta</taxon>
        <taxon>Spermatophyta</taxon>
        <taxon>Magnoliopsida</taxon>
        <taxon>eudicotyledons</taxon>
        <taxon>Gunneridae</taxon>
        <taxon>Pentapetalae</taxon>
        <taxon>rosids</taxon>
        <taxon>malvids</taxon>
        <taxon>Brassicales</taxon>
        <taxon>Brassicaceae</taxon>
        <taxon>Brassiceae</taxon>
        <taxon>Brassica</taxon>
    </lineage>
</organism>
<evidence type="ECO:0000256" key="1">
    <source>
        <dbReference type="ARBA" id="ARBA00022729"/>
    </source>
</evidence>
<dbReference type="PROSITE" id="PS51473">
    <property type="entry name" value="GNK2"/>
    <property type="match status" value="6"/>
</dbReference>
<feature type="domain" description="Gnk2-homologous" evidence="6">
    <location>
        <begin position="356"/>
        <end position="459"/>
    </location>
</feature>
<dbReference type="CDD" id="cd23509">
    <property type="entry name" value="Gnk2-like"/>
    <property type="match status" value="6"/>
</dbReference>
<proteinExistence type="predicted"/>
<feature type="domain" description="Gnk2-homologous" evidence="6">
    <location>
        <begin position="787"/>
        <end position="901"/>
    </location>
</feature>
<feature type="domain" description="Gnk2-homologous" evidence="6">
    <location>
        <begin position="36"/>
        <end position="138"/>
    </location>
</feature>
<keyword evidence="4" id="KW-0812">Transmembrane</keyword>
<evidence type="ECO:0000259" key="6">
    <source>
        <dbReference type="PROSITE" id="PS51473"/>
    </source>
</evidence>
<feature type="domain" description="Gnk2-homologous" evidence="6">
    <location>
        <begin position="144"/>
        <end position="254"/>
    </location>
</feature>